<evidence type="ECO:0000256" key="6">
    <source>
        <dbReference type="ARBA" id="ARBA00022989"/>
    </source>
</evidence>
<dbReference type="GO" id="GO:0006865">
    <property type="term" value="P:amino acid transport"/>
    <property type="evidence" value="ECO:0007669"/>
    <property type="project" value="UniProtKB-KW"/>
</dbReference>
<feature type="transmembrane region" description="Helical" evidence="9">
    <location>
        <begin position="210"/>
        <end position="230"/>
    </location>
</feature>
<dbReference type="InterPro" id="IPR001851">
    <property type="entry name" value="ABC_transp_permease"/>
</dbReference>
<comment type="similarity">
    <text evidence="8">Belongs to the binding-protein-dependent transport system permease family. LivHM subfamily.</text>
</comment>
<keyword evidence="3" id="KW-1003">Cell membrane</keyword>
<evidence type="ECO:0000313" key="11">
    <source>
        <dbReference type="Proteomes" id="UP000249185"/>
    </source>
</evidence>
<evidence type="ECO:0000256" key="1">
    <source>
        <dbReference type="ARBA" id="ARBA00004651"/>
    </source>
</evidence>
<dbReference type="PANTHER" id="PTHR11795:SF445">
    <property type="entry name" value="AMINO ACID ABC TRANSPORTER PERMEASE PROTEIN"/>
    <property type="match status" value="1"/>
</dbReference>
<feature type="transmembrane region" description="Helical" evidence="9">
    <location>
        <begin position="281"/>
        <end position="297"/>
    </location>
</feature>
<protein>
    <recommendedName>
        <fullName evidence="12">Branched-chain amino acid ABC transporter permease</fullName>
    </recommendedName>
</protein>
<organism evidence="10 11">
    <name type="scientific">Rhodovulum sulfidophilum</name>
    <name type="common">Rhodobacter sulfidophilus</name>
    <dbReference type="NCBI Taxonomy" id="35806"/>
    <lineage>
        <taxon>Bacteria</taxon>
        <taxon>Pseudomonadati</taxon>
        <taxon>Pseudomonadota</taxon>
        <taxon>Alphaproteobacteria</taxon>
        <taxon>Rhodobacterales</taxon>
        <taxon>Paracoccaceae</taxon>
        <taxon>Rhodovulum</taxon>
    </lineage>
</organism>
<feature type="transmembrane region" description="Helical" evidence="9">
    <location>
        <begin position="156"/>
        <end position="179"/>
    </location>
</feature>
<evidence type="ECO:0000256" key="9">
    <source>
        <dbReference type="SAM" id="Phobius"/>
    </source>
</evidence>
<feature type="transmembrane region" description="Helical" evidence="9">
    <location>
        <begin position="81"/>
        <end position="102"/>
    </location>
</feature>
<accession>A0A2W5N409</accession>
<gene>
    <name evidence="10" type="ORF">DI556_15390</name>
</gene>
<feature type="transmembrane region" description="Helical" evidence="9">
    <location>
        <begin position="114"/>
        <end position="135"/>
    </location>
</feature>
<evidence type="ECO:0000313" key="10">
    <source>
        <dbReference type="EMBL" id="PZQ48202.1"/>
    </source>
</evidence>
<evidence type="ECO:0000256" key="4">
    <source>
        <dbReference type="ARBA" id="ARBA00022692"/>
    </source>
</evidence>
<sequence length="314" mass="32871">MTEPPRARDPRVAGRPVSPMRKGGTLDIVIFGLITGSVILLSSVGFALIVKVEGFLNIAHGQMLLLGAYLGLWLSNAGLPIVLAALGAALLTGAVGALLYGVLFRPVKARGTLVLLFTSVGAAYVIYGLVGAAAGKRMLAYDLPPVRAIQLFGEPFMTPYELAIVAVALLSALAIHLFMTLTTMGKSIRAVSDNEELARARGIDPLRSSYLVWFAASALGGLAGVFLGIMGSLHLAMGWQQIIIILATTVLGGLGSLYGVMLAAFVLAFGIELGLLVVEPSYRSALAFLIIIVVLLIRPRGLQSLWGGGAARAH</sequence>
<keyword evidence="7 9" id="KW-0472">Membrane</keyword>
<evidence type="ECO:0008006" key="12">
    <source>
        <dbReference type="Google" id="ProtNLM"/>
    </source>
</evidence>
<feature type="transmembrane region" description="Helical" evidence="9">
    <location>
        <begin position="242"/>
        <end position="269"/>
    </location>
</feature>
<comment type="subcellular location">
    <subcellularLocation>
        <location evidence="1">Cell membrane</location>
        <topology evidence="1">Multi-pass membrane protein</topology>
    </subcellularLocation>
</comment>
<keyword evidence="4 9" id="KW-0812">Transmembrane</keyword>
<reference evidence="10 11" key="1">
    <citation type="submission" date="2017-08" db="EMBL/GenBank/DDBJ databases">
        <title>Infants hospitalized years apart are colonized by the same room-sourced microbial strains.</title>
        <authorList>
            <person name="Brooks B."/>
            <person name="Olm M.R."/>
            <person name="Firek B.A."/>
            <person name="Baker R."/>
            <person name="Thomas B.C."/>
            <person name="Morowitz M.J."/>
            <person name="Banfield J.F."/>
        </authorList>
    </citation>
    <scope>NUCLEOTIDE SEQUENCE [LARGE SCALE GENOMIC DNA]</scope>
    <source>
        <strain evidence="10">S2_005_002_R2_34</strain>
    </source>
</reference>
<proteinExistence type="inferred from homology"/>
<keyword evidence="2" id="KW-0813">Transport</keyword>
<evidence type="ECO:0000256" key="8">
    <source>
        <dbReference type="ARBA" id="ARBA00037998"/>
    </source>
</evidence>
<evidence type="ECO:0000256" key="3">
    <source>
        <dbReference type="ARBA" id="ARBA00022475"/>
    </source>
</evidence>
<dbReference type="AlphaFoldDB" id="A0A2W5N409"/>
<evidence type="ECO:0000256" key="5">
    <source>
        <dbReference type="ARBA" id="ARBA00022970"/>
    </source>
</evidence>
<comment type="caution">
    <text evidence="10">The sequence shown here is derived from an EMBL/GenBank/DDBJ whole genome shotgun (WGS) entry which is preliminary data.</text>
</comment>
<dbReference type="Pfam" id="PF02653">
    <property type="entry name" value="BPD_transp_2"/>
    <property type="match status" value="1"/>
</dbReference>
<keyword evidence="6 9" id="KW-1133">Transmembrane helix</keyword>
<feature type="transmembrane region" description="Helical" evidence="9">
    <location>
        <begin position="28"/>
        <end position="49"/>
    </location>
</feature>
<dbReference type="InterPro" id="IPR052157">
    <property type="entry name" value="BCAA_transport_permease"/>
</dbReference>
<dbReference type="Proteomes" id="UP000249185">
    <property type="component" value="Unassembled WGS sequence"/>
</dbReference>
<evidence type="ECO:0000256" key="2">
    <source>
        <dbReference type="ARBA" id="ARBA00022448"/>
    </source>
</evidence>
<dbReference type="GO" id="GO:0022857">
    <property type="term" value="F:transmembrane transporter activity"/>
    <property type="evidence" value="ECO:0007669"/>
    <property type="project" value="InterPro"/>
</dbReference>
<dbReference type="GO" id="GO:0005886">
    <property type="term" value="C:plasma membrane"/>
    <property type="evidence" value="ECO:0007669"/>
    <property type="project" value="UniProtKB-SubCell"/>
</dbReference>
<evidence type="ECO:0000256" key="7">
    <source>
        <dbReference type="ARBA" id="ARBA00023136"/>
    </source>
</evidence>
<dbReference type="EMBL" id="QFPW01000013">
    <property type="protein sequence ID" value="PZQ48202.1"/>
    <property type="molecule type" value="Genomic_DNA"/>
</dbReference>
<feature type="transmembrane region" description="Helical" evidence="9">
    <location>
        <begin position="55"/>
        <end position="74"/>
    </location>
</feature>
<dbReference type="PANTHER" id="PTHR11795">
    <property type="entry name" value="BRANCHED-CHAIN AMINO ACID TRANSPORT SYSTEM PERMEASE PROTEIN LIVH"/>
    <property type="match status" value="1"/>
</dbReference>
<dbReference type="CDD" id="cd06582">
    <property type="entry name" value="TM_PBP1_LivH_like"/>
    <property type="match status" value="1"/>
</dbReference>
<keyword evidence="5" id="KW-0029">Amino-acid transport</keyword>
<name>A0A2W5N409_RHOSU</name>